<dbReference type="SUPFAM" id="SSF54285">
    <property type="entry name" value="MoaD/ThiS"/>
    <property type="match status" value="1"/>
</dbReference>
<evidence type="ECO:0000313" key="1">
    <source>
        <dbReference type="EMBL" id="AAZ21548.1"/>
    </source>
</evidence>
<dbReference type="Pfam" id="PF02597">
    <property type="entry name" value="ThiS"/>
    <property type="match status" value="1"/>
</dbReference>
<dbReference type="KEGG" id="pub:SAR11_0729"/>
<sequence>MKKIKKIKIKLNGKFSTINENLCLLIFLKELKIPLKKVAIELNQEIIDKNNLKTIKLKNNDKIEIVHFIGGG</sequence>
<dbReference type="RefSeq" id="WP_011281898.1">
    <property type="nucleotide sequence ID" value="NC_007205.1"/>
</dbReference>
<dbReference type="InterPro" id="IPR012675">
    <property type="entry name" value="Beta-grasp_dom_sf"/>
</dbReference>
<dbReference type="Gene3D" id="3.10.20.30">
    <property type="match status" value="1"/>
</dbReference>
<protein>
    <submittedName>
        <fullName evidence="1">ThiS family</fullName>
    </submittedName>
</protein>
<dbReference type="InterPro" id="IPR010035">
    <property type="entry name" value="Thi_S"/>
</dbReference>
<dbReference type="GeneID" id="66295232"/>
<keyword evidence="2" id="KW-1185">Reference proteome</keyword>
<dbReference type="PANTHER" id="PTHR34472:SF1">
    <property type="entry name" value="SULFUR CARRIER PROTEIN THIS"/>
    <property type="match status" value="1"/>
</dbReference>
<dbReference type="STRING" id="335992.SAR11_0729"/>
<organism evidence="1 2">
    <name type="scientific">Pelagibacter ubique (strain HTCC1062)</name>
    <dbReference type="NCBI Taxonomy" id="335992"/>
    <lineage>
        <taxon>Bacteria</taxon>
        <taxon>Pseudomonadati</taxon>
        <taxon>Pseudomonadota</taxon>
        <taxon>Alphaproteobacteria</taxon>
        <taxon>Candidatus Pelagibacterales</taxon>
        <taxon>Candidatus Pelagibacteraceae</taxon>
        <taxon>Candidatus Pelagibacter</taxon>
    </lineage>
</organism>
<dbReference type="PANTHER" id="PTHR34472">
    <property type="entry name" value="SULFUR CARRIER PROTEIN THIS"/>
    <property type="match status" value="1"/>
</dbReference>
<dbReference type="OrthoDB" id="197113at2"/>
<evidence type="ECO:0000313" key="2">
    <source>
        <dbReference type="Proteomes" id="UP000002528"/>
    </source>
</evidence>
<dbReference type="HOGENOM" id="CLU_174611_3_0_5"/>
<dbReference type="InterPro" id="IPR016155">
    <property type="entry name" value="Mopterin_synth/thiamin_S_b"/>
</dbReference>
<dbReference type="InterPro" id="IPR003749">
    <property type="entry name" value="ThiS/MoaD-like"/>
</dbReference>
<dbReference type="AlphaFoldDB" id="Q4FMP1"/>
<gene>
    <name evidence="1" type="ordered locus">SAR11_0729</name>
</gene>
<name>Q4FMP1_PELUB</name>
<dbReference type="eggNOG" id="COG2104">
    <property type="taxonomic scope" value="Bacteria"/>
</dbReference>
<accession>Q4FMP1</accession>
<dbReference type="CDD" id="cd00565">
    <property type="entry name" value="Ubl_ThiS"/>
    <property type="match status" value="1"/>
</dbReference>
<dbReference type="EMBL" id="CP000084">
    <property type="protein sequence ID" value="AAZ21548.1"/>
    <property type="molecule type" value="Genomic_DNA"/>
</dbReference>
<dbReference type="Proteomes" id="UP000002528">
    <property type="component" value="Chromosome"/>
</dbReference>
<reference evidence="1 2" key="1">
    <citation type="journal article" date="2005" name="Science">
        <title>Genome streamlining in a cosmopolitan oceanic bacterium.</title>
        <authorList>
            <person name="Giovannoni S.J."/>
            <person name="Tripp H.J."/>
            <person name="Givan S."/>
            <person name="Podar M."/>
            <person name="Vergin K.L."/>
            <person name="Baptista D."/>
            <person name="Bibbs L."/>
            <person name="Eads J."/>
            <person name="Richardson T.H."/>
            <person name="Noordewier M."/>
            <person name="Rappe M.S."/>
            <person name="Short J.M."/>
            <person name="Carrington J.C."/>
            <person name="Mathur E.J."/>
        </authorList>
    </citation>
    <scope>NUCLEOTIDE SEQUENCE [LARGE SCALE GENOMIC DNA]</scope>
    <source>
        <strain evidence="1 2">HTCC1062</strain>
    </source>
</reference>
<dbReference type="NCBIfam" id="TIGR01683">
    <property type="entry name" value="thiS"/>
    <property type="match status" value="1"/>
</dbReference>
<proteinExistence type="predicted"/>